<evidence type="ECO:0000256" key="2">
    <source>
        <dbReference type="ARBA" id="ARBA00022475"/>
    </source>
</evidence>
<feature type="transmembrane region" description="Helical" evidence="8">
    <location>
        <begin position="223"/>
        <end position="244"/>
    </location>
</feature>
<feature type="transmembrane region" description="Helical" evidence="8">
    <location>
        <begin position="166"/>
        <end position="182"/>
    </location>
</feature>
<reference evidence="10" key="1">
    <citation type="submission" date="2020-08" db="EMBL/GenBank/DDBJ databases">
        <title>Genomic Encyclopedia of Type Strains, Phase IV (KMG-V): Genome sequencing to study the core and pangenomes of soil and plant-associated prokaryotes.</title>
        <authorList>
            <person name="Whitman W."/>
        </authorList>
    </citation>
    <scope>NUCLEOTIDE SEQUENCE [LARGE SCALE GENOMIC DNA]</scope>
    <source>
        <strain evidence="10">M8UP27</strain>
    </source>
</reference>
<keyword evidence="11" id="KW-1185">Reference proteome</keyword>
<evidence type="ECO:0000256" key="1">
    <source>
        <dbReference type="ARBA" id="ARBA00004651"/>
    </source>
</evidence>
<name>A0A7W8IE04_9BACT</name>
<feature type="domain" description="Glycosyltransferase RgtA/B/C/D-like" evidence="9">
    <location>
        <begin position="70"/>
        <end position="229"/>
    </location>
</feature>
<evidence type="ECO:0000256" key="8">
    <source>
        <dbReference type="SAM" id="Phobius"/>
    </source>
</evidence>
<evidence type="ECO:0000313" key="11">
    <source>
        <dbReference type="Proteomes" id="UP000568106"/>
    </source>
</evidence>
<evidence type="ECO:0000259" key="9">
    <source>
        <dbReference type="Pfam" id="PF13231"/>
    </source>
</evidence>
<dbReference type="GO" id="GO:0016763">
    <property type="term" value="F:pentosyltransferase activity"/>
    <property type="evidence" value="ECO:0007669"/>
    <property type="project" value="TreeGrafter"/>
</dbReference>
<feature type="transmembrane region" description="Helical" evidence="8">
    <location>
        <begin position="9"/>
        <end position="28"/>
    </location>
</feature>
<dbReference type="GO" id="GO:0009103">
    <property type="term" value="P:lipopolysaccharide biosynthetic process"/>
    <property type="evidence" value="ECO:0007669"/>
    <property type="project" value="UniProtKB-ARBA"/>
</dbReference>
<keyword evidence="4" id="KW-0808">Transferase</keyword>
<dbReference type="PANTHER" id="PTHR33908">
    <property type="entry name" value="MANNOSYLTRANSFERASE YKCB-RELATED"/>
    <property type="match status" value="1"/>
</dbReference>
<feature type="transmembrane region" description="Helical" evidence="8">
    <location>
        <begin position="90"/>
        <end position="109"/>
    </location>
</feature>
<evidence type="ECO:0000256" key="3">
    <source>
        <dbReference type="ARBA" id="ARBA00022676"/>
    </source>
</evidence>
<accession>A0A7W8IE04</accession>
<keyword evidence="2" id="KW-1003">Cell membrane</keyword>
<keyword evidence="3" id="KW-0328">Glycosyltransferase</keyword>
<evidence type="ECO:0000313" key="10">
    <source>
        <dbReference type="EMBL" id="MBB5315414.1"/>
    </source>
</evidence>
<evidence type="ECO:0000256" key="5">
    <source>
        <dbReference type="ARBA" id="ARBA00022692"/>
    </source>
</evidence>
<dbReference type="EMBL" id="JACHDY010000001">
    <property type="protein sequence ID" value="MBB5315414.1"/>
    <property type="molecule type" value="Genomic_DNA"/>
</dbReference>
<protein>
    <recommendedName>
        <fullName evidence="9">Glycosyltransferase RgtA/B/C/D-like domain-containing protein</fullName>
    </recommendedName>
</protein>
<keyword evidence="5 8" id="KW-0812">Transmembrane</keyword>
<proteinExistence type="predicted"/>
<dbReference type="PANTHER" id="PTHR33908:SF11">
    <property type="entry name" value="MEMBRANE PROTEIN"/>
    <property type="match status" value="1"/>
</dbReference>
<gene>
    <name evidence="10" type="ORF">HDF09_000064</name>
</gene>
<feature type="transmembrane region" description="Helical" evidence="8">
    <location>
        <begin position="421"/>
        <end position="443"/>
    </location>
</feature>
<sequence>MTKGRLKTVLWAVLPLAAGLALRLWYVLHAGRIEGDALIYGGIAKNWLRYGIYGFTLGTDLPKPTLIRLPGYPLFLALCFRIFGFDRYVAIMYLQCAIDLGTCLLISALSGRLFGRRSAKAALWLAALCPFTAIYAAAPLTETLTLFTIALTFYSLERWQSASAPFNRWLLAITAAMAYSVLLRPEQGLLPATVIPAMAWIVWQKSVRQKPVWQKSARRLSLLCFRPVAIAALCVVLPLAPWAIRNWRTFHVIQPLAPRSATDPGETVPTGFQRWYRTWAIDFASTEQVYWNYDSTDLNIDDLPTRAFDSEDQYQRTAELLSDYNQNANATPAFDQRFRALAEQRIHTHPLRCYIALPAARLANMLFRPRPEMMQIGLDWWNWHEYRGKTLLAYASAALNLAYFLLGAIGLWLWRSRGWRPYTALASAMVGFVVLRCALLLTLDNSEPRYTLELFPLFIVWASCVFRSHTDQPALPRKQQLH</sequence>
<keyword evidence="7 8" id="KW-0472">Membrane</keyword>
<evidence type="ECO:0000256" key="6">
    <source>
        <dbReference type="ARBA" id="ARBA00022989"/>
    </source>
</evidence>
<dbReference type="InterPro" id="IPR038731">
    <property type="entry name" value="RgtA/B/C-like"/>
</dbReference>
<evidence type="ECO:0000256" key="4">
    <source>
        <dbReference type="ARBA" id="ARBA00022679"/>
    </source>
</evidence>
<dbReference type="AlphaFoldDB" id="A0A7W8IE04"/>
<comment type="subcellular location">
    <subcellularLocation>
        <location evidence="1">Cell membrane</location>
        <topology evidence="1">Multi-pass membrane protein</topology>
    </subcellularLocation>
</comment>
<comment type="caution">
    <text evidence="10">The sequence shown here is derived from an EMBL/GenBank/DDBJ whole genome shotgun (WGS) entry which is preliminary data.</text>
</comment>
<organism evidence="10 11">
    <name type="scientific">Tunturiibacter empetritectus</name>
    <dbReference type="NCBI Taxonomy" id="3069691"/>
    <lineage>
        <taxon>Bacteria</taxon>
        <taxon>Pseudomonadati</taxon>
        <taxon>Acidobacteriota</taxon>
        <taxon>Terriglobia</taxon>
        <taxon>Terriglobales</taxon>
        <taxon>Acidobacteriaceae</taxon>
        <taxon>Tunturiibacter</taxon>
    </lineage>
</organism>
<dbReference type="Pfam" id="PF13231">
    <property type="entry name" value="PMT_2"/>
    <property type="match status" value="1"/>
</dbReference>
<feature type="transmembrane region" description="Helical" evidence="8">
    <location>
        <begin position="65"/>
        <end position="83"/>
    </location>
</feature>
<dbReference type="GO" id="GO:0005886">
    <property type="term" value="C:plasma membrane"/>
    <property type="evidence" value="ECO:0007669"/>
    <property type="project" value="UniProtKB-SubCell"/>
</dbReference>
<keyword evidence="6 8" id="KW-1133">Transmembrane helix</keyword>
<dbReference type="InterPro" id="IPR050297">
    <property type="entry name" value="LipidA_mod_glycosyltrf_83"/>
</dbReference>
<evidence type="ECO:0000256" key="7">
    <source>
        <dbReference type="ARBA" id="ARBA00023136"/>
    </source>
</evidence>
<feature type="transmembrane region" description="Helical" evidence="8">
    <location>
        <begin position="391"/>
        <end position="414"/>
    </location>
</feature>
<dbReference type="Proteomes" id="UP000568106">
    <property type="component" value="Unassembled WGS sequence"/>
</dbReference>
<feature type="transmembrane region" description="Helical" evidence="8">
    <location>
        <begin position="121"/>
        <end position="154"/>
    </location>
</feature>